<dbReference type="OrthoDB" id="4420885at2"/>
<dbReference type="Pfam" id="PF03435">
    <property type="entry name" value="Sacchrp_dh_NADP"/>
    <property type="match status" value="1"/>
</dbReference>
<keyword evidence="4" id="KW-1185">Reference proteome</keyword>
<protein>
    <submittedName>
        <fullName evidence="3">Saccharopine dehydrogenase</fullName>
        <ecNumber evidence="3">1.5.1.7</ecNumber>
    </submittedName>
</protein>
<dbReference type="Gene3D" id="3.40.50.720">
    <property type="entry name" value="NAD(P)-binding Rossmann-like Domain"/>
    <property type="match status" value="1"/>
</dbReference>
<gene>
    <name evidence="3" type="ORF">CMC5_049700</name>
</gene>
<dbReference type="GO" id="GO:0005886">
    <property type="term" value="C:plasma membrane"/>
    <property type="evidence" value="ECO:0007669"/>
    <property type="project" value="TreeGrafter"/>
</dbReference>
<keyword evidence="3" id="KW-0560">Oxidoreductase</keyword>
<evidence type="ECO:0000259" key="2">
    <source>
        <dbReference type="Pfam" id="PF03435"/>
    </source>
</evidence>
<dbReference type="GO" id="GO:0009247">
    <property type="term" value="P:glycolipid biosynthetic process"/>
    <property type="evidence" value="ECO:0007669"/>
    <property type="project" value="TreeGrafter"/>
</dbReference>
<proteinExistence type="predicted"/>
<organism evidence="3 4">
    <name type="scientific">Chondromyces crocatus</name>
    <dbReference type="NCBI Taxonomy" id="52"/>
    <lineage>
        <taxon>Bacteria</taxon>
        <taxon>Pseudomonadati</taxon>
        <taxon>Myxococcota</taxon>
        <taxon>Polyangia</taxon>
        <taxon>Polyangiales</taxon>
        <taxon>Polyangiaceae</taxon>
        <taxon>Chondromyces</taxon>
    </lineage>
</organism>
<dbReference type="Proteomes" id="UP000067626">
    <property type="component" value="Chromosome"/>
</dbReference>
<evidence type="ECO:0000313" key="4">
    <source>
        <dbReference type="Proteomes" id="UP000067626"/>
    </source>
</evidence>
<dbReference type="RefSeq" id="WP_050432700.1">
    <property type="nucleotide sequence ID" value="NZ_CP012159.1"/>
</dbReference>
<dbReference type="InterPro" id="IPR036291">
    <property type="entry name" value="NAD(P)-bd_dom_sf"/>
</dbReference>
<accession>A0A0K1EIX5</accession>
<dbReference type="AlphaFoldDB" id="A0A0K1EIX5"/>
<evidence type="ECO:0000313" key="3">
    <source>
        <dbReference type="EMBL" id="AKT40814.1"/>
    </source>
</evidence>
<dbReference type="PATRIC" id="fig|52.7.peg.5499"/>
<dbReference type="PANTHER" id="PTHR12286:SF5">
    <property type="entry name" value="SACCHAROPINE DEHYDROGENASE-LIKE OXIDOREDUCTASE"/>
    <property type="match status" value="1"/>
</dbReference>
<feature type="region of interest" description="Disordered" evidence="1">
    <location>
        <begin position="190"/>
        <end position="209"/>
    </location>
</feature>
<dbReference type="EC" id="1.5.1.7" evidence="3"/>
<evidence type="ECO:0000256" key="1">
    <source>
        <dbReference type="SAM" id="MobiDB-lite"/>
    </source>
</evidence>
<dbReference type="SUPFAM" id="SSF51735">
    <property type="entry name" value="NAD(P)-binding Rossmann-fold domains"/>
    <property type="match status" value="1"/>
</dbReference>
<reference evidence="3 4" key="1">
    <citation type="submission" date="2015-07" db="EMBL/GenBank/DDBJ databases">
        <title>Genome analysis of myxobacterium Chondromyces crocatus Cm c5 reveals a high potential for natural compound synthesis and the genetic basis for the loss of fruiting body formation.</title>
        <authorList>
            <person name="Zaburannyi N."/>
            <person name="Bunk B."/>
            <person name="Maier J."/>
            <person name="Overmann J."/>
            <person name="Mueller R."/>
        </authorList>
    </citation>
    <scope>NUCLEOTIDE SEQUENCE [LARGE SCALE GENOMIC DNA]</scope>
    <source>
        <strain evidence="3 4">Cm c5</strain>
    </source>
</reference>
<sequence>MNRDRTHDIVLFGATGFTGRLVAEYLARRAGASPFPWAVAGRSAQKLERLQTELGLPASVGVIEADVADPASLAAMARQARVIITTVGPYASHGEPLVAACVAEGTDYVDITGEPDFVDLCLERYDAPAREKGLRIVNCCGFDSIPHDLGALFTVEKLPAGEPIHLEGFVRAQGTFSGGTLHSAIGAMGSMRHRPKRPPSTPSYEPAPRKARGIKARIHYDRDQRAWVCPLPTIDPQIVLRSARALDAYGPDFRYGHYAQVRSTFKLAAGLAGLGALLALSQIPPARALLGKIRNPGEGPTAEERARAWFQVTFRGKAATRQIVTRVSGGDPGYTETAKMLSESALCLAHDRDRLPPHTGVITPAIAMGNLLIDRLQQAGIRFELLEG</sequence>
<dbReference type="STRING" id="52.CMC5_049700"/>
<dbReference type="InterPro" id="IPR051276">
    <property type="entry name" value="Saccharopine_DH-like_oxidrdct"/>
</dbReference>
<dbReference type="PANTHER" id="PTHR12286">
    <property type="entry name" value="SACCHAROPINE DEHYDROGENASE-LIKE OXIDOREDUCTASE"/>
    <property type="match status" value="1"/>
</dbReference>
<dbReference type="InterPro" id="IPR005097">
    <property type="entry name" value="Sacchrp_dh_NADP-bd"/>
</dbReference>
<dbReference type="KEGG" id="ccro:CMC5_049700"/>
<dbReference type="EMBL" id="CP012159">
    <property type="protein sequence ID" value="AKT40814.1"/>
    <property type="molecule type" value="Genomic_DNA"/>
</dbReference>
<dbReference type="GO" id="GO:0004754">
    <property type="term" value="F:saccharopine dehydrogenase (NAD+, L-lysine-forming) activity"/>
    <property type="evidence" value="ECO:0007669"/>
    <property type="project" value="UniProtKB-EC"/>
</dbReference>
<feature type="domain" description="Saccharopine dehydrogenase NADP binding" evidence="2">
    <location>
        <begin position="9"/>
        <end position="112"/>
    </location>
</feature>
<name>A0A0K1EIX5_CHOCO</name>